<dbReference type="Proteomes" id="UP000054636">
    <property type="component" value="Unassembled WGS sequence"/>
</dbReference>
<evidence type="ECO:0000313" key="2">
    <source>
        <dbReference type="EMBL" id="KUF97618.1"/>
    </source>
</evidence>
<dbReference type="GO" id="GO:0005524">
    <property type="term" value="F:ATP binding"/>
    <property type="evidence" value="ECO:0007669"/>
    <property type="project" value="InterPro"/>
</dbReference>
<reference evidence="2 3" key="1">
    <citation type="submission" date="2015-11" db="EMBL/GenBank/DDBJ databases">
        <title>Genomes and virulence difference between two physiological races of Phytophthora nicotianae.</title>
        <authorList>
            <person name="Liu H."/>
            <person name="Ma X."/>
            <person name="Yu H."/>
            <person name="Fang D."/>
            <person name="Li Y."/>
            <person name="Wang X."/>
            <person name="Wang W."/>
            <person name="Dong Y."/>
            <person name="Xiao B."/>
        </authorList>
    </citation>
    <scope>NUCLEOTIDE SEQUENCE [LARGE SCALE GENOMIC DNA]</scope>
    <source>
        <strain evidence="3">race 1</strain>
    </source>
</reference>
<proteinExistence type="predicted"/>
<dbReference type="InterPro" id="IPR013860">
    <property type="entry name" value="AreA_GATA"/>
</dbReference>
<name>A0A0W8DND6_PHYNI</name>
<dbReference type="PROSITE" id="PS50011">
    <property type="entry name" value="PROTEIN_KINASE_DOM"/>
    <property type="match status" value="1"/>
</dbReference>
<dbReference type="InterPro" id="IPR011009">
    <property type="entry name" value="Kinase-like_dom_sf"/>
</dbReference>
<dbReference type="GO" id="GO:0004672">
    <property type="term" value="F:protein kinase activity"/>
    <property type="evidence" value="ECO:0007669"/>
    <property type="project" value="InterPro"/>
</dbReference>
<dbReference type="Pfam" id="PF00069">
    <property type="entry name" value="Pkinase"/>
    <property type="match status" value="1"/>
</dbReference>
<sequence length="247" mass="27493">MIDDVAVFEKAAKKSWQSFSTMRRFVDEAVRLENASWRLWYMQRTHAPAGNESSDEPDAEDGSAITEGPRPLCVYCELHSASLSCNGCCHDAYCVSCFKLIHKKAQWCCHRDVKLSNLALDFERSASGKEFAVIKVADFGMAAFIQKDGMLKGRCGTPGFVAPEILSAGKGEAYPSGVDMFSAGVVAYTMLCGYEPFFGVNDEELIQMNKRVDYEFEEPEWSSISNEAKDMVRGIDRLSALDRIINS</sequence>
<dbReference type="AlphaFoldDB" id="A0A0W8DND6"/>
<protein>
    <recommendedName>
        <fullName evidence="1">Protein kinase domain-containing protein</fullName>
    </recommendedName>
</protein>
<dbReference type="PANTHER" id="PTHR24347">
    <property type="entry name" value="SERINE/THREONINE-PROTEIN KINASE"/>
    <property type="match status" value="1"/>
</dbReference>
<evidence type="ECO:0000313" key="3">
    <source>
        <dbReference type="Proteomes" id="UP000054636"/>
    </source>
</evidence>
<accession>A0A0W8DND6</accession>
<comment type="caution">
    <text evidence="2">The sequence shown here is derived from an EMBL/GenBank/DDBJ whole genome shotgun (WGS) entry which is preliminary data.</text>
</comment>
<dbReference type="InterPro" id="IPR000719">
    <property type="entry name" value="Prot_kinase_dom"/>
</dbReference>
<evidence type="ECO:0000259" key="1">
    <source>
        <dbReference type="PROSITE" id="PS50011"/>
    </source>
</evidence>
<dbReference type="SUPFAM" id="SSF56112">
    <property type="entry name" value="Protein kinase-like (PK-like)"/>
    <property type="match status" value="1"/>
</dbReference>
<dbReference type="EMBL" id="LNFP01000106">
    <property type="protein sequence ID" value="KUF97618.1"/>
    <property type="molecule type" value="Genomic_DNA"/>
</dbReference>
<dbReference type="Gene3D" id="1.10.510.10">
    <property type="entry name" value="Transferase(Phosphotransferase) domain 1"/>
    <property type="match status" value="1"/>
</dbReference>
<dbReference type="Pfam" id="PF08550">
    <property type="entry name" value="GATA_AreA"/>
    <property type="match status" value="1"/>
</dbReference>
<dbReference type="CDD" id="cd19757">
    <property type="entry name" value="Bbox1"/>
    <property type="match status" value="1"/>
</dbReference>
<gene>
    <name evidence="2" type="ORF">AM588_10006750</name>
</gene>
<dbReference type="SMART" id="SM00220">
    <property type="entry name" value="S_TKc"/>
    <property type="match status" value="1"/>
</dbReference>
<organism evidence="2 3">
    <name type="scientific">Phytophthora nicotianae</name>
    <name type="common">Potato buckeye rot agent</name>
    <name type="synonym">Phytophthora parasitica</name>
    <dbReference type="NCBI Taxonomy" id="4792"/>
    <lineage>
        <taxon>Eukaryota</taxon>
        <taxon>Sar</taxon>
        <taxon>Stramenopiles</taxon>
        <taxon>Oomycota</taxon>
        <taxon>Peronosporomycetes</taxon>
        <taxon>Peronosporales</taxon>
        <taxon>Peronosporaceae</taxon>
        <taxon>Phytophthora</taxon>
    </lineage>
</organism>
<feature type="domain" description="Protein kinase" evidence="1">
    <location>
        <begin position="1"/>
        <end position="247"/>
    </location>
</feature>